<evidence type="ECO:0000313" key="14">
    <source>
        <dbReference type="EMBL" id="BAN21232.1"/>
    </source>
</evidence>
<dbReference type="CDD" id="cd16487">
    <property type="entry name" value="mRING-H2-C3DHC3_ZFPL1"/>
    <property type="match status" value="1"/>
</dbReference>
<feature type="compositionally biased region" description="Polar residues" evidence="12">
    <location>
        <begin position="159"/>
        <end position="169"/>
    </location>
</feature>
<evidence type="ECO:0000256" key="2">
    <source>
        <dbReference type="ARBA" id="ARBA00005561"/>
    </source>
</evidence>
<comment type="similarity">
    <text evidence="2 11">Belongs to the ZFPL1 family.</text>
</comment>
<proteinExistence type="evidence at transcript level"/>
<keyword evidence="7 11" id="KW-0862">Zinc</keyword>
<name>R4WTK4_RIPPE</name>
<dbReference type="SMART" id="SM00184">
    <property type="entry name" value="RING"/>
    <property type="match status" value="1"/>
</dbReference>
<keyword evidence="5 11" id="KW-0479">Metal-binding</keyword>
<evidence type="ECO:0000259" key="13">
    <source>
        <dbReference type="PROSITE" id="PS50089"/>
    </source>
</evidence>
<evidence type="ECO:0000256" key="3">
    <source>
        <dbReference type="ARBA" id="ARBA00013701"/>
    </source>
</evidence>
<dbReference type="GO" id="GO:0005794">
    <property type="term" value="C:Golgi apparatus"/>
    <property type="evidence" value="ECO:0007669"/>
    <property type="project" value="TreeGrafter"/>
</dbReference>
<evidence type="ECO:0000256" key="7">
    <source>
        <dbReference type="ARBA" id="ARBA00022833"/>
    </source>
</evidence>
<accession>R4WTK4</accession>
<keyword evidence="9 11" id="KW-0472">Membrane</keyword>
<feature type="region of interest" description="Disordered" evidence="12">
    <location>
        <begin position="138"/>
        <end position="169"/>
    </location>
</feature>
<evidence type="ECO:0000256" key="5">
    <source>
        <dbReference type="ARBA" id="ARBA00022723"/>
    </source>
</evidence>
<feature type="domain" description="RING-type" evidence="13">
    <location>
        <begin position="53"/>
        <end position="101"/>
    </location>
</feature>
<protein>
    <recommendedName>
        <fullName evidence="3 11">Zinc finger protein-like 1 homolog</fullName>
    </recommendedName>
</protein>
<dbReference type="InterPro" id="IPR001841">
    <property type="entry name" value="Znf_RING"/>
</dbReference>
<evidence type="ECO:0000256" key="4">
    <source>
        <dbReference type="ARBA" id="ARBA00022692"/>
    </source>
</evidence>
<dbReference type="GO" id="GO:0016020">
    <property type="term" value="C:membrane"/>
    <property type="evidence" value="ECO:0007669"/>
    <property type="project" value="UniProtKB-SubCell"/>
</dbReference>
<evidence type="ECO:0000256" key="12">
    <source>
        <dbReference type="SAM" id="MobiDB-lite"/>
    </source>
</evidence>
<evidence type="ECO:0000256" key="8">
    <source>
        <dbReference type="ARBA" id="ARBA00022989"/>
    </source>
</evidence>
<organism evidence="14">
    <name type="scientific">Riptortus pedestris</name>
    <name type="common">Bean bug</name>
    <dbReference type="NCBI Taxonomy" id="329032"/>
    <lineage>
        <taxon>Eukaryota</taxon>
        <taxon>Metazoa</taxon>
        <taxon>Ecdysozoa</taxon>
        <taxon>Arthropoda</taxon>
        <taxon>Hexapoda</taxon>
        <taxon>Insecta</taxon>
        <taxon>Pterygota</taxon>
        <taxon>Neoptera</taxon>
        <taxon>Paraneoptera</taxon>
        <taxon>Hemiptera</taxon>
        <taxon>Heteroptera</taxon>
        <taxon>Panheteroptera</taxon>
        <taxon>Pentatomomorpha</taxon>
        <taxon>Coreoidea</taxon>
        <taxon>Alydidae</taxon>
        <taxon>Riptortus</taxon>
    </lineage>
</organism>
<reference evidence="14" key="1">
    <citation type="journal article" date="2013" name="PLoS ONE">
        <title>Gene expression in gut symbiotic organ of stinkbug affected by extracellular bacterial symbiont.</title>
        <authorList>
            <person name="Futahashi R."/>
            <person name="Tanaka K."/>
            <person name="Tanahashi M."/>
            <person name="Nikoh N."/>
            <person name="Kikuchi Y."/>
            <person name="Lee B.L."/>
            <person name="Fukatsu T."/>
        </authorList>
    </citation>
    <scope>NUCLEOTIDE SEQUENCE</scope>
    <source>
        <tissue evidence="14">Midgut</tissue>
    </source>
</reference>
<comment type="subcellular location">
    <subcellularLocation>
        <location evidence="1 11">Membrane</location>
        <topology evidence="1 11">Single-pass membrane protein</topology>
    </subcellularLocation>
</comment>
<dbReference type="InterPro" id="IPR058731">
    <property type="entry name" value="Znf-B_box_ZFPL1-like"/>
</dbReference>
<dbReference type="GO" id="GO:0008270">
    <property type="term" value="F:zinc ion binding"/>
    <property type="evidence" value="ECO:0007669"/>
    <property type="project" value="UniProtKB-UniRule"/>
</dbReference>
<dbReference type="EMBL" id="AK418017">
    <property type="protein sequence ID" value="BAN21232.1"/>
    <property type="molecule type" value="mRNA"/>
</dbReference>
<evidence type="ECO:0000256" key="6">
    <source>
        <dbReference type="ARBA" id="ARBA00022771"/>
    </source>
</evidence>
<dbReference type="PANTHER" id="PTHR12981:SF0">
    <property type="entry name" value="ZINC FINGER PROTEIN-LIKE 1"/>
    <property type="match status" value="1"/>
</dbReference>
<evidence type="ECO:0000256" key="1">
    <source>
        <dbReference type="ARBA" id="ARBA00004167"/>
    </source>
</evidence>
<dbReference type="AlphaFoldDB" id="R4WTK4"/>
<evidence type="ECO:0000256" key="9">
    <source>
        <dbReference type="ARBA" id="ARBA00023136"/>
    </source>
</evidence>
<keyword evidence="6 10" id="KW-0863">Zinc-finger</keyword>
<dbReference type="InterPro" id="IPR039043">
    <property type="entry name" value="ZFPL1"/>
</dbReference>
<evidence type="ECO:0000256" key="10">
    <source>
        <dbReference type="PROSITE-ProRule" id="PRU00175"/>
    </source>
</evidence>
<dbReference type="SUPFAM" id="SSF57850">
    <property type="entry name" value="RING/U-box"/>
    <property type="match status" value="1"/>
</dbReference>
<dbReference type="InterPro" id="IPR013083">
    <property type="entry name" value="Znf_RING/FYVE/PHD"/>
</dbReference>
<dbReference type="InterPro" id="IPR058730">
    <property type="entry name" value="U-box_ZFPL1-like"/>
</dbReference>
<sequence length="288" mass="32496">MGLCKCPKRKVTNQFCYEHRVNVCEYCVVQNHPKCVVQSYLLWLQDSDYSPECVLCKKNLSEDECARLSCYHVFHWDCLDEYVRDFPDTTAPAGYKCPSCSESILPKQNLVSPVADALREKLSTVNWGRIGLGLPLSSEDSGKPMRKTSPKTSLEKSVSENQSAGGSSCSSEDIVVHMEENLHQRNEASATVPRRNPHGTAGEKVVLLDEDESKYRRRYGFLRLSLWLKFLQNQLSFSKRGPRGVCKAVILVIGLFCLLCVIFSFLGNAMTSDDPAFELHNDPNVRFN</sequence>
<dbReference type="Pfam" id="PF25998">
    <property type="entry name" value="U-box_ZFPL1"/>
    <property type="match status" value="1"/>
</dbReference>
<dbReference type="PROSITE" id="PS50089">
    <property type="entry name" value="ZF_RING_2"/>
    <property type="match status" value="1"/>
</dbReference>
<feature type="transmembrane region" description="Helical" evidence="11">
    <location>
        <begin position="248"/>
        <end position="267"/>
    </location>
</feature>
<dbReference type="Gene3D" id="3.30.40.10">
    <property type="entry name" value="Zinc/RING finger domain, C3HC4 (zinc finger)"/>
    <property type="match status" value="1"/>
</dbReference>
<keyword evidence="8 11" id="KW-1133">Transmembrane helix</keyword>
<keyword evidence="4 11" id="KW-0812">Transmembrane</keyword>
<evidence type="ECO:0000256" key="11">
    <source>
        <dbReference type="RuleBase" id="RU369078"/>
    </source>
</evidence>
<dbReference type="Pfam" id="PF25993">
    <property type="entry name" value="zf-B_box_ZFPL1"/>
    <property type="match status" value="1"/>
</dbReference>
<dbReference type="PANTHER" id="PTHR12981">
    <property type="entry name" value="ZINC FINGER PROTEIN-LIKE 1"/>
    <property type="match status" value="1"/>
</dbReference>